<feature type="domain" description="Glycosyl transferase family 1" evidence="3">
    <location>
        <begin position="212"/>
        <end position="367"/>
    </location>
</feature>
<keyword evidence="2 5" id="KW-0808">Transferase</keyword>
<dbReference type="GO" id="GO:0016757">
    <property type="term" value="F:glycosyltransferase activity"/>
    <property type="evidence" value="ECO:0007669"/>
    <property type="project" value="UniProtKB-KW"/>
</dbReference>
<protein>
    <submittedName>
        <fullName evidence="5">Glycosyl transferase, group 1</fullName>
    </submittedName>
</protein>
<dbReference type="Pfam" id="PF00534">
    <property type="entry name" value="Glycos_transf_1"/>
    <property type="match status" value="1"/>
</dbReference>
<evidence type="ECO:0000313" key="6">
    <source>
        <dbReference type="Proteomes" id="UP000000245"/>
    </source>
</evidence>
<dbReference type="Pfam" id="PF13439">
    <property type="entry name" value="Glyco_transf_4"/>
    <property type="match status" value="1"/>
</dbReference>
<sequence length="409" mass="43403">MRIATVSTLYPNAMFPSHGIFVETRLRHLVADTGCAARVIAPVPYFPFRAPLFGRFGQWGRVPREDVRLGLDVLHPRYGVIPGISGAATPSLLYRAMCRGMERLHAAGFHPQLIDAHYLYPDGVAAARLARRLGLPLVITARGSDVTAWPAHRGPARQIRAAIRQADHLIAVSAALAEGLVSLGADPRSVTVLRNGVDLARFVAIDPALARERIGQQRRYLLSVGHLIPRKGHDRVIRALAILHRRGLGSHDLLIAGSGAEEPRLRRLAASLGLGGRVRFAGSIPQEDLHAYYSGADLLVLASSREGWANVLLESMACGTPAVASPAPGNAEVVRDPAAGLVAAANTPEALADAILTLLSSPPDRAATAGFAAAHDWRSISLGQARIFETVLARRGAAAGAPVEQAACA</sequence>
<dbReference type="KEGG" id="acr:Acry_2962"/>
<dbReference type="HOGENOM" id="CLU_009583_2_4_5"/>
<dbReference type="CAZy" id="GT4">
    <property type="family name" value="Glycosyltransferase Family 4"/>
</dbReference>
<proteinExistence type="predicted"/>
<dbReference type="AlphaFoldDB" id="A5G2S0"/>
<dbReference type="RefSeq" id="WP_012040441.1">
    <property type="nucleotide sequence ID" value="NC_009484.1"/>
</dbReference>
<keyword evidence="1" id="KW-0328">Glycosyltransferase</keyword>
<dbReference type="PANTHER" id="PTHR12526">
    <property type="entry name" value="GLYCOSYLTRANSFERASE"/>
    <property type="match status" value="1"/>
</dbReference>
<evidence type="ECO:0000259" key="4">
    <source>
        <dbReference type="Pfam" id="PF13439"/>
    </source>
</evidence>
<dbReference type="STRING" id="349163.Acry_2962"/>
<dbReference type="InterPro" id="IPR001296">
    <property type="entry name" value="Glyco_trans_1"/>
</dbReference>
<evidence type="ECO:0000256" key="2">
    <source>
        <dbReference type="ARBA" id="ARBA00022679"/>
    </source>
</evidence>
<dbReference type="SUPFAM" id="SSF53756">
    <property type="entry name" value="UDP-Glycosyltransferase/glycogen phosphorylase"/>
    <property type="match status" value="1"/>
</dbReference>
<dbReference type="PANTHER" id="PTHR12526:SF510">
    <property type="entry name" value="D-INOSITOL 3-PHOSPHATE GLYCOSYLTRANSFERASE"/>
    <property type="match status" value="1"/>
</dbReference>
<evidence type="ECO:0000259" key="3">
    <source>
        <dbReference type="Pfam" id="PF00534"/>
    </source>
</evidence>
<accession>A5G2S0</accession>
<dbReference type="eggNOG" id="COG0438">
    <property type="taxonomic scope" value="Bacteria"/>
</dbReference>
<dbReference type="Proteomes" id="UP000000245">
    <property type="component" value="Chromosome"/>
</dbReference>
<reference evidence="5 6" key="1">
    <citation type="submission" date="2007-05" db="EMBL/GenBank/DDBJ databases">
        <title>Complete sequence of chromosome of Acidiphilium cryptum JF-5.</title>
        <authorList>
            <consortium name="US DOE Joint Genome Institute"/>
            <person name="Copeland A."/>
            <person name="Lucas S."/>
            <person name="Lapidus A."/>
            <person name="Barry K."/>
            <person name="Detter J.C."/>
            <person name="Glavina del Rio T."/>
            <person name="Hammon N."/>
            <person name="Israni S."/>
            <person name="Dalin E."/>
            <person name="Tice H."/>
            <person name="Pitluck S."/>
            <person name="Sims D."/>
            <person name="Brettin T."/>
            <person name="Bruce D."/>
            <person name="Han C."/>
            <person name="Schmutz J."/>
            <person name="Larimer F."/>
            <person name="Land M."/>
            <person name="Hauser L."/>
            <person name="Kyrpides N."/>
            <person name="Kim E."/>
            <person name="Magnuson T."/>
            <person name="Richardson P."/>
        </authorList>
    </citation>
    <scope>NUCLEOTIDE SEQUENCE [LARGE SCALE GENOMIC DNA]</scope>
    <source>
        <strain evidence="5 6">JF-5</strain>
    </source>
</reference>
<dbReference type="EMBL" id="CP000697">
    <property type="protein sequence ID" value="ABQ32152.1"/>
    <property type="molecule type" value="Genomic_DNA"/>
</dbReference>
<dbReference type="InterPro" id="IPR028098">
    <property type="entry name" value="Glyco_trans_4-like_N"/>
</dbReference>
<keyword evidence="6" id="KW-1185">Reference proteome</keyword>
<evidence type="ECO:0000256" key="1">
    <source>
        <dbReference type="ARBA" id="ARBA00022676"/>
    </source>
</evidence>
<organism evidence="5 6">
    <name type="scientific">Acidiphilium cryptum (strain JF-5)</name>
    <dbReference type="NCBI Taxonomy" id="349163"/>
    <lineage>
        <taxon>Bacteria</taxon>
        <taxon>Pseudomonadati</taxon>
        <taxon>Pseudomonadota</taxon>
        <taxon>Alphaproteobacteria</taxon>
        <taxon>Acetobacterales</taxon>
        <taxon>Acidocellaceae</taxon>
        <taxon>Acidiphilium</taxon>
    </lineage>
</organism>
<name>A5G2S0_ACICJ</name>
<dbReference type="Gene3D" id="3.40.50.2000">
    <property type="entry name" value="Glycogen Phosphorylase B"/>
    <property type="match status" value="2"/>
</dbReference>
<evidence type="ECO:0000313" key="5">
    <source>
        <dbReference type="EMBL" id="ABQ32152.1"/>
    </source>
</evidence>
<feature type="domain" description="Glycosyltransferase subfamily 4-like N-terminal" evidence="4">
    <location>
        <begin position="85"/>
        <end position="201"/>
    </location>
</feature>
<gene>
    <name evidence="5" type="ordered locus">Acry_2962</name>
</gene>